<reference evidence="19" key="3">
    <citation type="submission" date="2025-09" db="UniProtKB">
        <authorList>
            <consortium name="Ensembl"/>
        </authorList>
    </citation>
    <scope>IDENTIFICATION</scope>
    <source>
        <strain evidence="19">Glennie</strain>
    </source>
</reference>
<keyword evidence="7" id="KW-0677">Repeat</keyword>
<keyword evidence="4" id="KW-0963">Cytoplasm</keyword>
<dbReference type="InterPro" id="IPR018159">
    <property type="entry name" value="Spectrin/alpha-actinin"/>
</dbReference>
<dbReference type="GeneTree" id="ENSGT00940000154656"/>
<feature type="coiled-coil region" evidence="16">
    <location>
        <begin position="1839"/>
        <end position="1869"/>
    </location>
</feature>
<keyword evidence="8" id="KW-1133">Transmembrane helix</keyword>
<dbReference type="Proteomes" id="UP000002279">
    <property type="component" value="Chromosome 14"/>
</dbReference>
<evidence type="ECO:0000256" key="8">
    <source>
        <dbReference type="ARBA" id="ARBA00022989"/>
    </source>
</evidence>
<dbReference type="FunFam" id="1.20.58.60:FF:000180">
    <property type="entry name" value="Spectrin repeat containing nuclear envelope protein 2"/>
    <property type="match status" value="1"/>
</dbReference>
<dbReference type="InterPro" id="IPR002017">
    <property type="entry name" value="Spectrin_repeat"/>
</dbReference>
<dbReference type="Pfam" id="PF10541">
    <property type="entry name" value="KASH"/>
    <property type="match status" value="1"/>
</dbReference>
<evidence type="ECO:0000256" key="7">
    <source>
        <dbReference type="ARBA" id="ARBA00022737"/>
    </source>
</evidence>
<evidence type="ECO:0000256" key="13">
    <source>
        <dbReference type="ARBA" id="ARBA00023212"/>
    </source>
</evidence>
<evidence type="ECO:0000256" key="10">
    <source>
        <dbReference type="ARBA" id="ARBA00023136"/>
    </source>
</evidence>
<keyword evidence="10 15" id="KW-0472">Membrane</keyword>
<dbReference type="FunFam" id="1.20.58.60:FF:000173">
    <property type="entry name" value="Spectrin repeat containing nuclear envelope protein 2"/>
    <property type="match status" value="1"/>
</dbReference>
<dbReference type="Pfam" id="PF00435">
    <property type="entry name" value="Spectrin"/>
    <property type="match status" value="3"/>
</dbReference>
<comment type="similarity">
    <text evidence="3">Belongs to the nesprin family.</text>
</comment>
<sequence>MTHVPLSYKEALEHLEQTKGLVLNLLSMEETLMGLRQDLKHLNPLCTEKSNLCLLKMVSALWEKWLSFLEIATEWEMSCEELKQEWKFVSEEIEREAIIVDNLQEELPESTKAKEKATKEELSESLEYLWHFEESLDRQQLLLTLLLQRQKSVLNVPAVLELIETVPAVQEIRSMQDRCNKLYQKVQKNKELVQTEVRERDSISKEIIALKNLFQNTVNSFHEMEMQDQTEEAQQFEEIQRIITKEKLTLENIMEKLRIKYSEMYCIVPAEIETQVEECKKALERVEEKVRNKILESSPPFMMNRKIEDINNGLRNAEKMLQQKSKNIEEAQEVQKKIWDELDLWHSKLNELDSEVQDLVEQDPGQAQEWMDNLMVPRQQYQQVSQRAEYRTSQLNKATLKMEEYNELLKGTEIWIDKTSCLLADPVDYDSSKALSQHATKLQMALEDSEQKQNLLHSIYSELEQLSVILETKDVAQLPNQLSDQVSTLQQEIMGRLPQLQDMADEVTAIELEVKSMEKKFAKIKSILLSKDIFDFSPKEHLKHGEVILDNIHPMKKTIGEIKSYGTIVKFPGAGTKPLPVFERTNQLLQDVKVLEKVTQEQNEQLKMTIIQTDECDQEIENLKLLLKNYSSESLPEETITSPQGQGGIHEVEEQILKLNQKKEDLLMGLKSSLQELHRHLHLEPEEGDSEVPAAVTATEESGGAARGVCEWKVKRKGSMSLLPSVVEEVEESSLKSENGEKKGGPGPGSLSLRRMREPDQEDDRASASSETLIEGAPPTSLKASVQDQESRPGALESPEEAAGPEPADLLLQVCRQQVAELELWLDRAKRSFAAETRNPEMQQLVEQQLAGCQAMLTEIEHKVTSLLENCKDQDQGDGRGLQQEAEALSLKLKAVKCNLEKVQVMLQDKYSINQILELKPSEQKDLIRFIEFNAEKLWHQQNQEENNTTQKPAESLQVPDSRKEPRDLLWTPAGQSGDKWQNLQPELSSKMKLPFPQLGEPQVPLKMNILPRISVYNVRSPIIEELKTYTVQLEDLSQEANDIQAQDTLVGDGSLNLEKKLFDLLLAIICCLSNMEEMLRASSLPSEDAVLQQAHFEALSSELRNLQADVRDKKDELLKTVTRSGKRSDVFCECFDHLQTQLQLTQAAATSQSQMIKAGLDQNSHYQNEIRLLCDQLTEKKSTLQRSLKQISGQSVGEQLQIMDACALELQNYERQVAKLKDEGEKHCLPDVLIQEVYKLEDGLDDLWGVVRAEHPDLKSPFNLESQAEGLLRGLGEFMVIAREKLAHDQRLQTRSKVALQTQLQSHKKFFQKLIADMLLMETHFNRAPHFVLQKPELLWAEQVKEVTLLEQQAHQRGTQLESLLQEWEEFDENNASLEKDLEALASSLPSVSLVEETEERLMERIALYQQIKRSIDEKHAQLYQTVNEGKQLVSAVGCSALESQIAKLEEQWLSLTQKVDHELHRLQTLLKHLVSYNQNSGALIKWLESAQQTLNYWKEQSLNVSQDLETIRENINRFFDFTKEVDEKSSLKTSVISTGNQLLHLKETDTATLRASLAQFEQKWAMLITQLPDIQEKLHQLQMEKLPSQRAITETMTWMKNVEGHMEDETDVDSQSTVSQVKNLLQKYKEFRMEMNYKQWIVDFVNQSLLQLSTCDVESKRYERTEFAEQLGEMNRQWHRLHGTLNKKIQYLEQFLENITENENKMQTLSSWMEAQGERLKTLQKPASIISVQKTLLDCQELENQLAAKAKSLNELRESYEVLDRGRGAVLRDSVSQVAGLYQMRSELLSQVTALKAYMQSVLQHWRVYDKLYKEVNVVTIQFWYCVEHSKSDVISLEALRRQVKNLQVLQEEAERSEGSWDRLQEAVVQLKDCCPSFSKIVEQKFQGARSRWTLVNHEVAEQLQWAQALSQLWESYVTSLTEAMAKLQLQEEKYNQLLAVKTSESNTAEILTQKLQDVKELQQDLQSTREAFLQNSTLVDQLLQRAGPTAQGVLSHHSYSLQRISYLEKMLLIKSNEFEFVLSQLRDFKDRLESLEGHIKDPVKSLDQLSLQGEGENPEPTLNHMLALTALSPDIEYLNRESFKLPLSDVTVKTLHNLNRQWAQATAAAVEQCSEVQGIQSKEKKFLQKYEKWVEFVEKMEETLKMNIAGRPEDLLEQQKIFEMLQGEISVNQHIASSVTIQSLHLLEAAQIENRTEFISKLTMLKEMWQSVTLRAQQRKNDIDGLVKQWQGFNTLLKNLMRFLNGTIHFLTAIKSQDCYRLCEIISLIHDLKNKEIIFQRMQIPYSLTLTAGEQLLNTSDPETKNSLKMKIKLLQDEWKTTRLQLEEELKRLRNIVETWDRCEKQIKELGSRLQILKEKIKAPLPEQHDELYKDKELIKELETSLSTWAPNLQEVRTPKAALARLLLEEDVLACEEQIERLHGQWEELCNRVSLRKQEVEDRLNTWALFSEKNTELCAWLVQMENKVLQTADISIEEMIEKLQKDCVEEINLFSENKLHLKQMGEQLLKASSAARVTEIDDKLNKMNDRWQHLFDVIGSRVKKLKETFAFIQQLDRNMSSLRTWLARVESELSKPVVYDICDDQEIQRRLAEQQDLQRDIEQHSAGVESVFSLCDILLHDPDACANETECDSIQQTTRSLDRRWRNICAMSMERRLKIEETWRLWQKFLDDCSRFEDWLQSAERTSALPNSSEVLYTNAKEELKKFEAFQRQIHERLTQLELINKQYRRLARENRTDSASKLKQRVHEGNRRWDGLQKRVAAILRRLRHFTNQREEFEGTRESILVWLTEMDLQLTNVEHFSASDAVEKMRQLNGFQQEITLNTNKIDQLIVFGEQLIQKSEPMDAVVIEDELEELHRYCQEVFGRVSRFYRRLTFRHPGLLGEKETSENETEVEDSREMQSGPWHKKAAGEGPSSQQSLCHLVPPPPGPERSGCETPVSVDSIPLEWDHTGDVGGSSSHEDDEEGQYFSALSDVGITENPEAYLKMATKILQASSGKSISEGPTWHSPESPPCRKHRCKQTEGDRSVRLDTPDTSTPFKPGYVQQLVPTSVDSGAGGKEGPGQMNSPEQQDDETGLGQLVDADQQTGTFDQWELIQAQDLQNKLRLKRNLKQWNRLNSELQVVTAWLKKAEGELEEFQKSEPATSLQEIERQVKKLKDILKAFAGYKASLISVNLSSEEFQQGESSESKELHNRLRQLNLHWEKTSRAADSWREGLRRSLMECQDFHRSSQNLLLWLAEAEKRHCLAQISDPHADPHALLESQKEFMELEKELSERQLQVNALQEISAFLLVKGDGEEYIEADEKIHVIQQKLKRLLEKVSQDLKSTQGLLGGAEGTLEGKVKKDSRVERSCEPGPGSAQRRSFLCRVIRAALPVQVLFLLLLLLACMVPSSEEDYSCTQANNFARSFYPMLRYTNGPPPT</sequence>
<dbReference type="InterPro" id="IPR056887">
    <property type="entry name" value="SYNE1/2_dom"/>
</dbReference>
<feature type="region of interest" description="Disordered" evidence="17">
    <location>
        <begin position="3000"/>
        <end position="3079"/>
    </location>
</feature>
<evidence type="ECO:0000256" key="17">
    <source>
        <dbReference type="SAM" id="MobiDB-lite"/>
    </source>
</evidence>
<keyword evidence="11" id="KW-1015">Disulfide bond</keyword>
<feature type="coiled-coil region" evidence="16">
    <location>
        <begin position="1175"/>
        <end position="1224"/>
    </location>
</feature>
<dbReference type="PROSITE" id="PS51049">
    <property type="entry name" value="KASH"/>
    <property type="match status" value="1"/>
</dbReference>
<feature type="coiled-coil region" evidence="16">
    <location>
        <begin position="1923"/>
        <end position="1974"/>
    </location>
</feature>
<feature type="domain" description="KASH" evidence="18">
    <location>
        <begin position="3367"/>
        <end position="3426"/>
    </location>
</feature>
<feature type="coiled-coil region" evidence="16">
    <location>
        <begin position="3262"/>
        <end position="3324"/>
    </location>
</feature>
<feature type="topological domain" description="Perinuclear space" evidence="15">
    <location>
        <begin position="3397"/>
        <end position="3426"/>
    </location>
</feature>
<keyword evidence="13" id="KW-0206">Cytoskeleton</keyword>
<feature type="coiled-coil region" evidence="16">
    <location>
        <begin position="613"/>
        <end position="669"/>
    </location>
</feature>
<dbReference type="STRING" id="9258.ENSOANP00000014498"/>
<evidence type="ECO:0000256" key="5">
    <source>
        <dbReference type="ARBA" id="ARBA00022553"/>
    </source>
</evidence>
<evidence type="ECO:0000313" key="20">
    <source>
        <dbReference type="Proteomes" id="UP000002279"/>
    </source>
</evidence>
<keyword evidence="9 16" id="KW-0175">Coiled coil</keyword>
<keyword evidence="14" id="KW-0539">Nucleus</keyword>
<evidence type="ECO:0000256" key="15">
    <source>
        <dbReference type="PROSITE-ProRule" id="PRU00385"/>
    </source>
</evidence>
<gene>
    <name evidence="19" type="primary">SYNE2</name>
</gene>
<feature type="compositionally biased region" description="Low complexity" evidence="17">
    <location>
        <begin position="793"/>
        <end position="805"/>
    </location>
</feature>
<dbReference type="FunFam" id="1.20.58.60:FF:000041">
    <property type="entry name" value="Nesprin-1 isoform 1"/>
    <property type="match status" value="1"/>
</dbReference>
<keyword evidence="5" id="KW-0597">Phosphoprotein</keyword>
<evidence type="ECO:0000256" key="1">
    <source>
        <dbReference type="ARBA" id="ARBA00004245"/>
    </source>
</evidence>
<dbReference type="FunFam" id="1.20.58.60:FF:000372">
    <property type="entry name" value="nesprin-2 isoform X2"/>
    <property type="match status" value="1"/>
</dbReference>
<organism evidence="19 20">
    <name type="scientific">Ornithorhynchus anatinus</name>
    <name type="common">Duckbill platypus</name>
    <dbReference type="NCBI Taxonomy" id="9258"/>
    <lineage>
        <taxon>Eukaryota</taxon>
        <taxon>Metazoa</taxon>
        <taxon>Chordata</taxon>
        <taxon>Craniata</taxon>
        <taxon>Vertebrata</taxon>
        <taxon>Euteleostomi</taxon>
        <taxon>Mammalia</taxon>
        <taxon>Monotremata</taxon>
        <taxon>Ornithorhynchidae</taxon>
        <taxon>Ornithorhynchus</taxon>
    </lineage>
</organism>
<dbReference type="PANTHER" id="PTHR14514">
    <property type="entry name" value="PKA ANCHORING PROTEIN"/>
    <property type="match status" value="1"/>
</dbReference>
<evidence type="ECO:0000256" key="9">
    <source>
        <dbReference type="ARBA" id="ARBA00023054"/>
    </source>
</evidence>
<feature type="compositionally biased region" description="Basic and acidic residues" evidence="17">
    <location>
        <begin position="733"/>
        <end position="744"/>
    </location>
</feature>
<dbReference type="HOGENOM" id="CLU_000034_1_0_1"/>
<feature type="compositionally biased region" description="Basic and acidic residues" evidence="17">
    <location>
        <begin position="3024"/>
        <end position="3036"/>
    </location>
</feature>
<dbReference type="SMART" id="SM01249">
    <property type="entry name" value="KASH"/>
    <property type="match status" value="1"/>
</dbReference>
<evidence type="ECO:0000256" key="3">
    <source>
        <dbReference type="ARBA" id="ARBA00008619"/>
    </source>
</evidence>
<dbReference type="CDD" id="cd00176">
    <property type="entry name" value="SPEC"/>
    <property type="match status" value="4"/>
</dbReference>
<keyword evidence="6 15" id="KW-0812">Transmembrane</keyword>
<evidence type="ECO:0000259" key="18">
    <source>
        <dbReference type="PROSITE" id="PS51049"/>
    </source>
</evidence>
<dbReference type="FunFam" id="1.20.58.60:FF:000115">
    <property type="entry name" value="nesprin-2 isoform X2"/>
    <property type="match status" value="1"/>
</dbReference>
<dbReference type="Ensembl" id="ENSOANT00000014501.3">
    <property type="protein sequence ID" value="ENSOANP00000014498.3"/>
    <property type="gene ID" value="ENSOANG00000009104.4"/>
</dbReference>
<dbReference type="FunFam" id="1.20.58.60:FF:000133">
    <property type="entry name" value="nesprin-2 isoform X2"/>
    <property type="match status" value="1"/>
</dbReference>
<comment type="subcellular location">
    <subcellularLocation>
        <location evidence="1">Cytoplasm</location>
        <location evidence="1">Cytoskeleton</location>
    </subcellularLocation>
    <subcellularLocation>
        <location evidence="2">Nucleus outer membrane</location>
        <topology evidence="2">Single-pass type IV membrane protein</topology>
        <orientation evidence="2">Cytoplasmic side</orientation>
    </subcellularLocation>
</comment>
<keyword evidence="12" id="KW-0009">Actin-binding</keyword>
<reference evidence="19 20" key="1">
    <citation type="journal article" date="2008" name="Nature">
        <title>Genome analysis of the platypus reveals unique signatures of evolution.</title>
        <authorList>
            <person name="Warren W.C."/>
            <person name="Hillier L.W."/>
            <person name="Marshall Graves J.A."/>
            <person name="Birney E."/>
            <person name="Ponting C.P."/>
            <person name="Grutzner F."/>
            <person name="Belov K."/>
            <person name="Miller W."/>
            <person name="Clarke L."/>
            <person name="Chinwalla A.T."/>
            <person name="Yang S.P."/>
            <person name="Heger A."/>
            <person name="Locke D.P."/>
            <person name="Miethke P."/>
            <person name="Waters P.D."/>
            <person name="Veyrunes F."/>
            <person name="Fulton L."/>
            <person name="Fulton B."/>
            <person name="Graves T."/>
            <person name="Wallis J."/>
            <person name="Puente X.S."/>
            <person name="Lopez-Otin C."/>
            <person name="Ordonez G.R."/>
            <person name="Eichler E.E."/>
            <person name="Chen L."/>
            <person name="Cheng Z."/>
            <person name="Deakin J.E."/>
            <person name="Alsop A."/>
            <person name="Thompson K."/>
            <person name="Kirby P."/>
            <person name="Papenfuss A.T."/>
            <person name="Wakefield M.J."/>
            <person name="Olender T."/>
            <person name="Lancet D."/>
            <person name="Huttley G.A."/>
            <person name="Smit A.F."/>
            <person name="Pask A."/>
            <person name="Temple-Smith P."/>
            <person name="Batzer M.A."/>
            <person name="Walker J.A."/>
            <person name="Konkel M.K."/>
            <person name="Harris R.S."/>
            <person name="Whittington C.M."/>
            <person name="Wong E.S."/>
            <person name="Gemmell N.J."/>
            <person name="Buschiazzo E."/>
            <person name="Vargas Jentzsch I.M."/>
            <person name="Merkel A."/>
            <person name="Schmitz J."/>
            <person name="Zemann A."/>
            <person name="Churakov G."/>
            <person name="Kriegs J.O."/>
            <person name="Brosius J."/>
            <person name="Murchison E.P."/>
            <person name="Sachidanandam R."/>
            <person name="Smith C."/>
            <person name="Hannon G.J."/>
            <person name="Tsend-Ayush E."/>
            <person name="McMillan D."/>
            <person name="Attenborough R."/>
            <person name="Rens W."/>
            <person name="Ferguson-Smith M."/>
            <person name="Lefevre C.M."/>
            <person name="Sharp J.A."/>
            <person name="Nicholas K.R."/>
            <person name="Ray D.A."/>
            <person name="Kube M."/>
            <person name="Reinhardt R."/>
            <person name="Pringle T.H."/>
            <person name="Taylor J."/>
            <person name="Jones R.C."/>
            <person name="Nixon B."/>
            <person name="Dacheux J.L."/>
            <person name="Niwa H."/>
            <person name="Sekita Y."/>
            <person name="Huang X."/>
            <person name="Stark A."/>
            <person name="Kheradpour P."/>
            <person name="Kellis M."/>
            <person name="Flicek P."/>
            <person name="Chen Y."/>
            <person name="Webber C."/>
            <person name="Hardison R."/>
            <person name="Nelson J."/>
            <person name="Hallsworth-Pepin K."/>
            <person name="Delehaunty K."/>
            <person name="Markovic C."/>
            <person name="Minx P."/>
            <person name="Feng Y."/>
            <person name="Kremitzki C."/>
            <person name="Mitreva M."/>
            <person name="Glasscock J."/>
            <person name="Wylie T."/>
            <person name="Wohldmann P."/>
            <person name="Thiru P."/>
            <person name="Nhan M.N."/>
            <person name="Pohl C.S."/>
            <person name="Smith S.M."/>
            <person name="Hou S."/>
            <person name="Nefedov M."/>
            <person name="de Jong P.J."/>
            <person name="Renfree M.B."/>
            <person name="Mardis E.R."/>
            <person name="Wilson R.K."/>
        </authorList>
    </citation>
    <scope>NUCLEOTIDE SEQUENCE [LARGE SCALE GENOMIC DNA]</scope>
    <source>
        <strain evidence="19 20">Glennie</strain>
    </source>
</reference>
<dbReference type="FunFam" id="1.20.58.60:FF:000217">
    <property type="entry name" value="Synaptic nuclear envelope 2"/>
    <property type="match status" value="1"/>
</dbReference>
<name>F7G1S0_ORNAN</name>
<reference evidence="19" key="2">
    <citation type="submission" date="2025-08" db="UniProtKB">
        <authorList>
            <consortium name="Ensembl"/>
        </authorList>
    </citation>
    <scope>IDENTIFICATION</scope>
    <source>
        <strain evidence="19">Glennie</strain>
    </source>
</reference>
<feature type="region of interest" description="Disordered" evidence="17">
    <location>
        <begin position="684"/>
        <end position="706"/>
    </location>
</feature>
<feature type="coiled-coil region" evidence="16">
    <location>
        <begin position="272"/>
        <end position="362"/>
    </location>
</feature>
<feature type="topological domain" description="Cytoplasmic" evidence="15">
    <location>
        <begin position="1"/>
        <end position="3375"/>
    </location>
</feature>
<evidence type="ECO:0000313" key="19">
    <source>
        <dbReference type="Ensembl" id="ENSOANP00000014498.3"/>
    </source>
</evidence>
<feature type="compositionally biased region" description="Low complexity" evidence="17">
    <location>
        <begin position="942"/>
        <end position="951"/>
    </location>
</feature>
<protein>
    <submittedName>
        <fullName evidence="19">Spectrin repeat containing nuclear envelope protein 2</fullName>
    </submittedName>
</protein>
<evidence type="ECO:0000256" key="12">
    <source>
        <dbReference type="ARBA" id="ARBA00023203"/>
    </source>
</evidence>
<dbReference type="Bgee" id="ENSOANG00000009104">
    <property type="expression patterns" value="Expressed in testis and 7 other cell types or tissues"/>
</dbReference>
<feature type="coiled-coil region" evidence="16">
    <location>
        <begin position="2319"/>
        <end position="2363"/>
    </location>
</feature>
<dbReference type="FunFam" id="1.20.58.60:FF:000126">
    <property type="entry name" value="Spectrin repeat containing, nuclear envelope 1a"/>
    <property type="match status" value="1"/>
</dbReference>
<dbReference type="PANTHER" id="PTHR14514:SF4">
    <property type="entry name" value="NESPRIN-2"/>
    <property type="match status" value="1"/>
</dbReference>
<accession>F7G1S0</accession>
<dbReference type="GO" id="GO:0003779">
    <property type="term" value="F:actin binding"/>
    <property type="evidence" value="ECO:0007669"/>
    <property type="project" value="UniProtKB-KW"/>
</dbReference>
<dbReference type="InterPro" id="IPR012315">
    <property type="entry name" value="KASH"/>
</dbReference>
<proteinExistence type="inferred from homology"/>
<evidence type="ECO:0000256" key="6">
    <source>
        <dbReference type="ARBA" id="ARBA00022692"/>
    </source>
</evidence>
<keyword evidence="20" id="KW-1185">Reference proteome</keyword>
<dbReference type="GO" id="GO:0005640">
    <property type="term" value="C:nuclear outer membrane"/>
    <property type="evidence" value="ECO:0007669"/>
    <property type="project" value="UniProtKB-SubCell"/>
</dbReference>
<dbReference type="Gene3D" id="1.20.58.60">
    <property type="match status" value="11"/>
</dbReference>
<feature type="region of interest" description="Disordered" evidence="17">
    <location>
        <begin position="2948"/>
        <end position="2969"/>
    </location>
</feature>
<dbReference type="GO" id="GO:0005856">
    <property type="term" value="C:cytoskeleton"/>
    <property type="evidence" value="ECO:0007669"/>
    <property type="project" value="UniProtKB-SubCell"/>
</dbReference>
<evidence type="ECO:0000256" key="4">
    <source>
        <dbReference type="ARBA" id="ARBA00022490"/>
    </source>
</evidence>
<dbReference type="FunFam" id="1.20.58.60:FF:000073">
    <property type="entry name" value="Nesprin-1 isoform 1"/>
    <property type="match status" value="1"/>
</dbReference>
<evidence type="ECO:0000256" key="14">
    <source>
        <dbReference type="ARBA" id="ARBA00023242"/>
    </source>
</evidence>
<dbReference type="Pfam" id="PF25035">
    <property type="entry name" value="SYNE1"/>
    <property type="match status" value="1"/>
</dbReference>
<dbReference type="eggNOG" id="KOG0516">
    <property type="taxonomic scope" value="Eukaryota"/>
</dbReference>
<evidence type="ECO:0000256" key="16">
    <source>
        <dbReference type="SAM" id="Coils"/>
    </source>
</evidence>
<dbReference type="SMART" id="SM00150">
    <property type="entry name" value="SPEC"/>
    <property type="match status" value="15"/>
</dbReference>
<feature type="region of interest" description="Disordered" evidence="17">
    <location>
        <begin position="942"/>
        <end position="982"/>
    </location>
</feature>
<evidence type="ECO:0000256" key="2">
    <source>
        <dbReference type="ARBA" id="ARBA00004605"/>
    </source>
</evidence>
<feature type="region of interest" description="Disordered" evidence="17">
    <location>
        <begin position="2887"/>
        <end position="2923"/>
    </location>
</feature>
<feature type="region of interest" description="Disordered" evidence="17">
    <location>
        <begin position="730"/>
        <end position="805"/>
    </location>
</feature>
<evidence type="ECO:0000256" key="11">
    <source>
        <dbReference type="ARBA" id="ARBA00023157"/>
    </source>
</evidence>
<dbReference type="SUPFAM" id="SSF46966">
    <property type="entry name" value="Spectrin repeat"/>
    <property type="match status" value="13"/>
</dbReference>